<protein>
    <submittedName>
        <fullName evidence="2">Uncharacterized protein</fullName>
    </submittedName>
</protein>
<feature type="transmembrane region" description="Helical" evidence="1">
    <location>
        <begin position="234"/>
        <end position="254"/>
    </location>
</feature>
<keyword evidence="1" id="KW-0812">Transmembrane</keyword>
<feature type="transmembrane region" description="Helical" evidence="1">
    <location>
        <begin position="24"/>
        <end position="48"/>
    </location>
</feature>
<reference evidence="2" key="1">
    <citation type="submission" date="2019-11" db="EMBL/GenBank/DDBJ databases">
        <authorList>
            <person name="Feng L."/>
        </authorList>
    </citation>
    <scope>NUCLEOTIDE SEQUENCE</scope>
    <source>
        <strain evidence="2">CnexileLFYP112</strain>
    </source>
</reference>
<keyword evidence="1" id="KW-1133">Transmembrane helix</keyword>
<evidence type="ECO:0000313" key="2">
    <source>
        <dbReference type="EMBL" id="VYT01981.1"/>
    </source>
</evidence>
<feature type="transmembrane region" description="Helical" evidence="1">
    <location>
        <begin position="172"/>
        <end position="192"/>
    </location>
</feature>
<dbReference type="InterPro" id="IPR031584">
    <property type="entry name" value="Put_ABC_export"/>
</dbReference>
<evidence type="ECO:0000256" key="1">
    <source>
        <dbReference type="SAM" id="Phobius"/>
    </source>
</evidence>
<keyword evidence="1" id="KW-0472">Membrane</keyword>
<feature type="transmembrane region" description="Helical" evidence="1">
    <location>
        <begin position="137"/>
        <end position="160"/>
    </location>
</feature>
<dbReference type="AlphaFoldDB" id="A0A6N2TD61"/>
<feature type="transmembrane region" description="Helical" evidence="1">
    <location>
        <begin position="323"/>
        <end position="341"/>
    </location>
</feature>
<feature type="transmembrane region" description="Helical" evidence="1">
    <location>
        <begin position="54"/>
        <end position="71"/>
    </location>
</feature>
<feature type="transmembrane region" description="Helical" evidence="1">
    <location>
        <begin position="112"/>
        <end position="130"/>
    </location>
</feature>
<feature type="transmembrane region" description="Helical" evidence="1">
    <location>
        <begin position="491"/>
        <end position="512"/>
    </location>
</feature>
<proteinExistence type="predicted"/>
<dbReference type="Pfam" id="PF16962">
    <property type="entry name" value="ABC_export"/>
    <property type="match status" value="1"/>
</dbReference>
<accession>A0A6N2TD61</accession>
<dbReference type="EMBL" id="CACRTG010000011">
    <property type="protein sequence ID" value="VYT01981.1"/>
    <property type="molecule type" value="Genomic_DNA"/>
</dbReference>
<sequence>MKALLYMSKRKWINKLKQLKKKPVNLILSIVLVAYFIFLITVSVTALVKADFQTPYWLLAALTVWGLYNFFINFATYAKRKGVIFYPSHAHFIFTAPIRPKIILLYGAGYNFLMTLIVSMAFVLAAILGFHLPLWKIVSLFIVLAGVESVLEGSIIIVLYANERFSQKTTVMLARTIYVLLAGITLFGIWYFRTKGFSLESIINLIDFPGLQMLPIIGWNIAVFRLILLGPTTLNLVCSGLYLLTVIVMAVVAVKMKCNGGYYEDAAKFADDYAEMKARKNNGEMVMSIGKKKKFKRASVEYKASGAKAIFYRQLLEYKKEKWFIFSYMTLFCIGADILFLKVIDVSEFGSKSAVLLGIVAYLAILTGGYLGKWDKELKNPYLFLLPDSPAKKMWYATVMEHVKAAIDGAILVLPLGIAWKVHPFHMVSCWLIYVFLQAIKLYTKVLIDSFLRNSLGETVKQLVRLGVQGGIIGIGVLLAVVAVVLQNFNFAFFVILIYGMIMAVVIGLLTVSRFAIMEQYD</sequence>
<feature type="transmembrane region" description="Helical" evidence="1">
    <location>
        <begin position="204"/>
        <end position="228"/>
    </location>
</feature>
<organism evidence="2">
    <name type="scientific">[Clostridium] nexile</name>
    <dbReference type="NCBI Taxonomy" id="29361"/>
    <lineage>
        <taxon>Bacteria</taxon>
        <taxon>Bacillati</taxon>
        <taxon>Bacillota</taxon>
        <taxon>Clostridia</taxon>
        <taxon>Lachnospirales</taxon>
        <taxon>Lachnospiraceae</taxon>
        <taxon>Tyzzerella</taxon>
    </lineage>
</organism>
<gene>
    <name evidence="2" type="ORF">CNLFYP112_01687</name>
</gene>
<feature type="transmembrane region" description="Helical" evidence="1">
    <location>
        <begin position="463"/>
        <end position="485"/>
    </location>
</feature>
<feature type="transmembrane region" description="Helical" evidence="1">
    <location>
        <begin position="424"/>
        <end position="443"/>
    </location>
</feature>
<name>A0A6N2TD61_9FIRM</name>
<feature type="transmembrane region" description="Helical" evidence="1">
    <location>
        <begin position="353"/>
        <end position="373"/>
    </location>
</feature>